<proteinExistence type="predicted"/>
<protein>
    <submittedName>
        <fullName evidence="1">DUF2758 domain-containing protein</fullName>
    </submittedName>
</protein>
<dbReference type="EMBL" id="AP028127">
    <property type="protein sequence ID" value="BEH91306.1"/>
    <property type="molecule type" value="Genomic_DNA"/>
</dbReference>
<sequence>MAISVKCFDEEHELDLEEKVNGFLMTLPEESFIDIKYAISHFKDEESQVYSYSAMVIYR</sequence>
<dbReference type="Proteomes" id="UP001432099">
    <property type="component" value="Chromosome"/>
</dbReference>
<evidence type="ECO:0000313" key="2">
    <source>
        <dbReference type="Proteomes" id="UP001432099"/>
    </source>
</evidence>
<gene>
    <name evidence="1" type="ORF">T23_14080</name>
</gene>
<accession>A0ABN6ZBW6</accession>
<evidence type="ECO:0000313" key="1">
    <source>
        <dbReference type="EMBL" id="BEH91306.1"/>
    </source>
</evidence>
<reference evidence="1" key="1">
    <citation type="journal article" date="2024" name="Int. J. Syst. Evol. Microbiol.">
        <title>Turicibacter faecis sp. nov., isolated from faeces of heart failure mouse model.</title>
        <authorList>
            <person name="Imamura Y."/>
            <person name="Motooka D."/>
            <person name="Nakajima Y."/>
            <person name="Ito S."/>
            <person name="Kitakaze M."/>
            <person name="Iida T."/>
            <person name="Nakamura S."/>
        </authorList>
    </citation>
    <scope>NUCLEOTIDE SEQUENCE</scope>
    <source>
        <strain evidence="1">TC023</strain>
    </source>
</reference>
<dbReference type="RefSeq" id="WP_161830864.1">
    <property type="nucleotide sequence ID" value="NZ_AP028127.1"/>
</dbReference>
<dbReference type="InterPro" id="IPR020296">
    <property type="entry name" value="Spore_Cse60"/>
</dbReference>
<organism evidence="1 2">
    <name type="scientific">Turicibacter faecis</name>
    <dbReference type="NCBI Taxonomy" id="2963365"/>
    <lineage>
        <taxon>Bacteria</taxon>
        <taxon>Bacillati</taxon>
        <taxon>Bacillota</taxon>
        <taxon>Erysipelotrichia</taxon>
        <taxon>Erysipelotrichales</taxon>
        <taxon>Turicibacteraceae</taxon>
        <taxon>Turicibacter</taxon>
    </lineage>
</organism>
<keyword evidence="2" id="KW-1185">Reference proteome</keyword>
<name>A0ABN6ZBW6_9FIRM</name>
<dbReference type="Pfam" id="PF10957">
    <property type="entry name" value="Spore_Cse60"/>
    <property type="match status" value="1"/>
</dbReference>